<reference evidence="11 12" key="1">
    <citation type="journal article" date="2014" name="Nature">
        <title>Sequential evolution of bacterial morphology by co-option of a developmental regulator.</title>
        <authorList>
            <person name="Jiang C."/>
            <person name="Brown P.J."/>
            <person name="Ducret A."/>
            <person name="Brun Y.V."/>
        </authorList>
    </citation>
    <scope>NUCLEOTIDE SEQUENCE [LARGE SCALE GENOMIC DNA]</scope>
    <source>
        <strain evidence="11 12">DSM 16100</strain>
    </source>
</reference>
<dbReference type="GO" id="GO:0030170">
    <property type="term" value="F:pyridoxal phosphate binding"/>
    <property type="evidence" value="ECO:0007669"/>
    <property type="project" value="UniProtKB-UniRule"/>
</dbReference>
<dbReference type="RefSeq" id="WP_018084107.1">
    <property type="nucleotide sequence ID" value="NZ_AQWM01000063.1"/>
</dbReference>
<dbReference type="InterPro" id="IPR001608">
    <property type="entry name" value="Ala_racemase_N"/>
</dbReference>
<evidence type="ECO:0000256" key="9">
    <source>
        <dbReference type="PIRSR" id="PIRSR600821-52"/>
    </source>
</evidence>
<protein>
    <recommendedName>
        <fullName evidence="4 7">Alanine racemase</fullName>
        <ecNumber evidence="4 7">5.1.1.1</ecNumber>
    </recommendedName>
</protein>
<name>V4RMZ5_9CAUL</name>
<accession>V4RMZ5</accession>
<dbReference type="Pfam" id="PF01168">
    <property type="entry name" value="Ala_racemase_N"/>
    <property type="match status" value="1"/>
</dbReference>
<dbReference type="NCBIfam" id="TIGR00492">
    <property type="entry name" value="alr"/>
    <property type="match status" value="1"/>
</dbReference>
<dbReference type="PANTHER" id="PTHR30511">
    <property type="entry name" value="ALANINE RACEMASE"/>
    <property type="match status" value="1"/>
</dbReference>
<dbReference type="AlphaFoldDB" id="V4RMZ5"/>
<gene>
    <name evidence="11" type="ORF">ABENE_07285</name>
</gene>
<dbReference type="EC" id="5.1.1.1" evidence="4 7"/>
<dbReference type="PRINTS" id="PR00992">
    <property type="entry name" value="ALARACEMASE"/>
</dbReference>
<feature type="binding site" evidence="7 9">
    <location>
        <position position="320"/>
    </location>
    <ligand>
        <name>substrate</name>
    </ligand>
</feature>
<evidence type="ECO:0000259" key="10">
    <source>
        <dbReference type="SMART" id="SM01005"/>
    </source>
</evidence>
<dbReference type="Pfam" id="PF00842">
    <property type="entry name" value="Ala_racemase_C"/>
    <property type="match status" value="1"/>
</dbReference>
<dbReference type="HAMAP" id="MF_01201">
    <property type="entry name" value="Ala_racemase"/>
    <property type="match status" value="1"/>
</dbReference>
<dbReference type="Gene3D" id="2.40.37.10">
    <property type="entry name" value="Lyase, Ornithine Decarboxylase, Chain A, domain 1"/>
    <property type="match status" value="1"/>
</dbReference>
<evidence type="ECO:0000256" key="3">
    <source>
        <dbReference type="ARBA" id="ARBA00007880"/>
    </source>
</evidence>
<dbReference type="InterPro" id="IPR009006">
    <property type="entry name" value="Ala_racemase/Decarboxylase_C"/>
</dbReference>
<dbReference type="SMART" id="SM01005">
    <property type="entry name" value="Ala_racemase_C"/>
    <property type="match status" value="1"/>
</dbReference>
<evidence type="ECO:0000256" key="5">
    <source>
        <dbReference type="ARBA" id="ARBA00022898"/>
    </source>
</evidence>
<keyword evidence="6 7" id="KW-0413">Isomerase</keyword>
<keyword evidence="5 7" id="KW-0663">Pyridoxal phosphate</keyword>
<evidence type="ECO:0000256" key="1">
    <source>
        <dbReference type="ARBA" id="ARBA00000316"/>
    </source>
</evidence>
<dbReference type="PANTHER" id="PTHR30511:SF0">
    <property type="entry name" value="ALANINE RACEMASE, CATABOLIC-RELATED"/>
    <property type="match status" value="1"/>
</dbReference>
<proteinExistence type="inferred from homology"/>
<dbReference type="STRING" id="1121022.GCA_000376105_04428"/>
<feature type="active site" description="Proton acceptor; specific for L-alanine" evidence="7">
    <location>
        <position position="272"/>
    </location>
</feature>
<evidence type="ECO:0000256" key="8">
    <source>
        <dbReference type="PIRSR" id="PIRSR600821-50"/>
    </source>
</evidence>
<dbReference type="InterPro" id="IPR011079">
    <property type="entry name" value="Ala_racemase_C"/>
</dbReference>
<evidence type="ECO:0000313" key="12">
    <source>
        <dbReference type="Proteomes" id="UP000017837"/>
    </source>
</evidence>
<dbReference type="EMBL" id="AWGB01000011">
    <property type="protein sequence ID" value="ESQ92613.1"/>
    <property type="molecule type" value="Genomic_DNA"/>
</dbReference>
<feature type="active site" description="Proton acceptor; specific for D-alanine" evidence="7">
    <location>
        <position position="52"/>
    </location>
</feature>
<comment type="catalytic activity">
    <reaction evidence="1 7">
        <text>L-alanine = D-alanine</text>
        <dbReference type="Rhea" id="RHEA:20249"/>
        <dbReference type="ChEBI" id="CHEBI:57416"/>
        <dbReference type="ChEBI" id="CHEBI:57972"/>
        <dbReference type="EC" id="5.1.1.1"/>
    </reaction>
</comment>
<keyword evidence="12" id="KW-1185">Reference proteome</keyword>
<comment type="cofactor">
    <cofactor evidence="2 7 8">
        <name>pyridoxal 5'-phosphate</name>
        <dbReference type="ChEBI" id="CHEBI:597326"/>
    </cofactor>
</comment>
<dbReference type="GO" id="GO:0008784">
    <property type="term" value="F:alanine racemase activity"/>
    <property type="evidence" value="ECO:0007669"/>
    <property type="project" value="UniProtKB-UniRule"/>
</dbReference>
<dbReference type="CDD" id="cd00430">
    <property type="entry name" value="PLPDE_III_AR"/>
    <property type="match status" value="1"/>
</dbReference>
<dbReference type="PATRIC" id="fig|1121022.4.peg.1458"/>
<dbReference type="GO" id="GO:0005829">
    <property type="term" value="C:cytosol"/>
    <property type="evidence" value="ECO:0007669"/>
    <property type="project" value="TreeGrafter"/>
</dbReference>
<dbReference type="SUPFAM" id="SSF51419">
    <property type="entry name" value="PLP-binding barrel"/>
    <property type="match status" value="1"/>
</dbReference>
<comment type="function">
    <text evidence="7">Catalyzes the interconversion of L-alanine and D-alanine. May also act on other amino acids.</text>
</comment>
<dbReference type="OrthoDB" id="9813814at2"/>
<evidence type="ECO:0000256" key="7">
    <source>
        <dbReference type="HAMAP-Rule" id="MF_01201"/>
    </source>
</evidence>
<sequence>MTTDFSTFTDIEKHALTKGTGGYLTLDLGALCANYLLLQKQAGEARVSAVVKADAYGIGADKVAPVLYQVGCRDFFVAHACEAFSLRQRLPADASLYVLNGLMPGAEAACADQNIIPVLNSADQIARWLEVAASRGERLPAVLQFDTGMSRLGLSPEDREALDCEAIKAHLDVHFLMSHLACADEPSHSANLGQLAVMREISAHFPNAAVSFANSGGLFLSPDFRYQLARPGVALYGGAPNDARPNPMQPVVGLHVAVIQTRTVPAGTRIGYGGTYVAATEMKLATIAAGYADGLPRSLSPRGAAWFGDVRLPIVGRVSMDSIILDISALADGTLVAGRFVELIGPHQSLDAIAADAGTISYEILTSLGRRFHREYL</sequence>
<dbReference type="Proteomes" id="UP000017837">
    <property type="component" value="Unassembled WGS sequence"/>
</dbReference>
<feature type="domain" description="Alanine racemase C-terminal" evidence="10">
    <location>
        <begin position="251"/>
        <end position="377"/>
    </location>
</feature>
<dbReference type="SUPFAM" id="SSF50621">
    <property type="entry name" value="Alanine racemase C-terminal domain-like"/>
    <property type="match status" value="1"/>
</dbReference>
<dbReference type="Gene3D" id="3.20.20.10">
    <property type="entry name" value="Alanine racemase"/>
    <property type="match status" value="1"/>
</dbReference>
<evidence type="ECO:0000256" key="4">
    <source>
        <dbReference type="ARBA" id="ARBA00013089"/>
    </source>
</evidence>
<feature type="modified residue" description="N6-(pyridoxal phosphate)lysine" evidence="7 8">
    <location>
        <position position="52"/>
    </location>
</feature>
<dbReference type="InterPro" id="IPR029066">
    <property type="entry name" value="PLP-binding_barrel"/>
</dbReference>
<evidence type="ECO:0000256" key="6">
    <source>
        <dbReference type="ARBA" id="ARBA00023235"/>
    </source>
</evidence>
<comment type="caution">
    <text evidence="11">The sequence shown here is derived from an EMBL/GenBank/DDBJ whole genome shotgun (WGS) entry which is preliminary data.</text>
</comment>
<dbReference type="UniPathway" id="UPA00042">
    <property type="reaction ID" value="UER00497"/>
</dbReference>
<dbReference type="PROSITE" id="PS00395">
    <property type="entry name" value="ALANINE_RACEMASE"/>
    <property type="match status" value="1"/>
</dbReference>
<dbReference type="InterPro" id="IPR000821">
    <property type="entry name" value="Ala_racemase"/>
</dbReference>
<comment type="pathway">
    <text evidence="7">Amino-acid biosynthesis; D-alanine biosynthesis; D-alanine from L-alanine: step 1/1.</text>
</comment>
<feature type="binding site" evidence="7 9">
    <location>
        <position position="151"/>
    </location>
    <ligand>
        <name>substrate</name>
    </ligand>
</feature>
<dbReference type="eggNOG" id="COG0787">
    <property type="taxonomic scope" value="Bacteria"/>
</dbReference>
<dbReference type="GO" id="GO:0030632">
    <property type="term" value="P:D-alanine biosynthetic process"/>
    <property type="evidence" value="ECO:0007669"/>
    <property type="project" value="UniProtKB-UniRule"/>
</dbReference>
<evidence type="ECO:0000313" key="11">
    <source>
        <dbReference type="EMBL" id="ESQ92613.1"/>
    </source>
</evidence>
<evidence type="ECO:0000256" key="2">
    <source>
        <dbReference type="ARBA" id="ARBA00001933"/>
    </source>
</evidence>
<dbReference type="InterPro" id="IPR020622">
    <property type="entry name" value="Ala_racemase_pyridoxalP-BS"/>
</dbReference>
<organism evidence="11 12">
    <name type="scientific">Asticcacaulis benevestitus DSM 16100 = ATCC BAA-896</name>
    <dbReference type="NCBI Taxonomy" id="1121022"/>
    <lineage>
        <taxon>Bacteria</taxon>
        <taxon>Pseudomonadati</taxon>
        <taxon>Pseudomonadota</taxon>
        <taxon>Alphaproteobacteria</taxon>
        <taxon>Caulobacterales</taxon>
        <taxon>Caulobacteraceae</taxon>
        <taxon>Asticcacaulis</taxon>
    </lineage>
</organism>
<comment type="similarity">
    <text evidence="3 7">Belongs to the alanine racemase family.</text>
</comment>